<evidence type="ECO:0000256" key="3">
    <source>
        <dbReference type="ARBA" id="ARBA00022614"/>
    </source>
</evidence>
<feature type="transmembrane region" description="Helical" evidence="14">
    <location>
        <begin position="691"/>
        <end position="713"/>
    </location>
</feature>
<evidence type="ECO:0000256" key="5">
    <source>
        <dbReference type="ARBA" id="ARBA00022692"/>
    </source>
</evidence>
<keyword evidence="6" id="KW-0732">Signal</keyword>
<proteinExistence type="inferred from homology"/>
<dbReference type="Gene3D" id="3.80.10.10">
    <property type="entry name" value="Ribonuclease Inhibitor"/>
    <property type="match status" value="3"/>
</dbReference>
<dbReference type="RefSeq" id="XP_048135694.1">
    <property type="nucleotide sequence ID" value="XM_048279737.1"/>
</dbReference>
<dbReference type="InterPro" id="IPR017441">
    <property type="entry name" value="Protein_kinase_ATP_BS"/>
</dbReference>
<dbReference type="SMART" id="SM00220">
    <property type="entry name" value="S_TKc"/>
    <property type="match status" value="1"/>
</dbReference>
<dbReference type="PANTHER" id="PTHR27008:SF610">
    <property type="entry name" value="SERINE-THREONINE_TYROSINE-PROTEIN KINASE CATALYTIC DOMAIN-CONTAINING PROTEIN"/>
    <property type="match status" value="1"/>
</dbReference>
<dbReference type="Pfam" id="PF00069">
    <property type="entry name" value="Pkinase"/>
    <property type="match status" value="1"/>
</dbReference>
<dbReference type="InterPro" id="IPR000719">
    <property type="entry name" value="Prot_kinase_dom"/>
</dbReference>
<feature type="domain" description="Protein kinase" evidence="15">
    <location>
        <begin position="745"/>
        <end position="1015"/>
    </location>
</feature>
<reference evidence="17" key="1">
    <citation type="submission" date="2025-08" db="UniProtKB">
        <authorList>
            <consortium name="RefSeq"/>
        </authorList>
    </citation>
    <scope>IDENTIFICATION</scope>
    <source>
        <tissue evidence="17">Leaf</tissue>
    </source>
</reference>
<comment type="similarity">
    <text evidence="2">Belongs to the protein kinase superfamily. Ser/Thr protein kinase family.</text>
</comment>
<protein>
    <submittedName>
        <fullName evidence="17">Probable LRR receptor-like serine/threonine-protein kinase At3g47570</fullName>
    </submittedName>
</protein>
<dbReference type="InterPro" id="IPR051809">
    <property type="entry name" value="Plant_receptor-like_S/T_kinase"/>
</dbReference>
<evidence type="ECO:0000256" key="9">
    <source>
        <dbReference type="ARBA" id="ARBA00022777"/>
    </source>
</evidence>
<evidence type="ECO:0000256" key="14">
    <source>
        <dbReference type="SAM" id="Phobius"/>
    </source>
</evidence>
<accession>A0ABM3HGG1</accession>
<dbReference type="PROSITE" id="PS00107">
    <property type="entry name" value="PROTEIN_KINASE_ATP"/>
    <property type="match status" value="1"/>
</dbReference>
<organism evidence="16 17">
    <name type="scientific">Rhodamnia argentea</name>
    <dbReference type="NCBI Taxonomy" id="178133"/>
    <lineage>
        <taxon>Eukaryota</taxon>
        <taxon>Viridiplantae</taxon>
        <taxon>Streptophyta</taxon>
        <taxon>Embryophyta</taxon>
        <taxon>Tracheophyta</taxon>
        <taxon>Spermatophyta</taxon>
        <taxon>Magnoliopsida</taxon>
        <taxon>eudicotyledons</taxon>
        <taxon>Gunneridae</taxon>
        <taxon>Pentapetalae</taxon>
        <taxon>rosids</taxon>
        <taxon>malvids</taxon>
        <taxon>Myrtales</taxon>
        <taxon>Myrtaceae</taxon>
        <taxon>Myrtoideae</taxon>
        <taxon>Myrteae</taxon>
        <taxon>Australasian group</taxon>
        <taxon>Rhodamnia</taxon>
    </lineage>
</organism>
<keyword evidence="16" id="KW-1185">Reference proteome</keyword>
<keyword evidence="4" id="KW-0808">Transferase</keyword>
<gene>
    <name evidence="17" type="primary">LOC115755160</name>
</gene>
<evidence type="ECO:0000256" key="11">
    <source>
        <dbReference type="ARBA" id="ARBA00022989"/>
    </source>
</evidence>
<dbReference type="InterPro" id="IPR032675">
    <property type="entry name" value="LRR_dom_sf"/>
</dbReference>
<evidence type="ECO:0000256" key="13">
    <source>
        <dbReference type="PROSITE-ProRule" id="PRU10141"/>
    </source>
</evidence>
<keyword evidence="8 13" id="KW-0547">Nucleotide-binding</keyword>
<dbReference type="GeneID" id="115755160"/>
<dbReference type="PROSITE" id="PS00108">
    <property type="entry name" value="PROTEIN_KINASE_ST"/>
    <property type="match status" value="1"/>
</dbReference>
<dbReference type="Gene3D" id="1.10.510.10">
    <property type="entry name" value="Transferase(Phosphotransferase) domain 1"/>
    <property type="match status" value="1"/>
</dbReference>
<evidence type="ECO:0000256" key="10">
    <source>
        <dbReference type="ARBA" id="ARBA00022840"/>
    </source>
</evidence>
<keyword evidence="7" id="KW-0677">Repeat</keyword>
<dbReference type="InterPro" id="IPR001611">
    <property type="entry name" value="Leu-rich_rpt"/>
</dbReference>
<evidence type="ECO:0000256" key="1">
    <source>
        <dbReference type="ARBA" id="ARBA00004370"/>
    </source>
</evidence>
<dbReference type="InterPro" id="IPR008271">
    <property type="entry name" value="Ser/Thr_kinase_AS"/>
</dbReference>
<dbReference type="Pfam" id="PF00560">
    <property type="entry name" value="LRR_1"/>
    <property type="match status" value="4"/>
</dbReference>
<keyword evidence="11 14" id="KW-1133">Transmembrane helix</keyword>
<dbReference type="Pfam" id="PF23598">
    <property type="entry name" value="LRR_14"/>
    <property type="match status" value="1"/>
</dbReference>
<dbReference type="Pfam" id="PF08263">
    <property type="entry name" value="LRRNT_2"/>
    <property type="match status" value="1"/>
</dbReference>
<evidence type="ECO:0000313" key="17">
    <source>
        <dbReference type="RefSeq" id="XP_048135694.1"/>
    </source>
</evidence>
<evidence type="ECO:0000256" key="2">
    <source>
        <dbReference type="ARBA" id="ARBA00008684"/>
    </source>
</evidence>
<evidence type="ECO:0000256" key="7">
    <source>
        <dbReference type="ARBA" id="ARBA00022737"/>
    </source>
</evidence>
<dbReference type="PROSITE" id="PS50011">
    <property type="entry name" value="PROTEIN_KINASE_DOM"/>
    <property type="match status" value="1"/>
</dbReference>
<feature type="transmembrane region" description="Helical" evidence="14">
    <location>
        <begin position="46"/>
        <end position="68"/>
    </location>
</feature>
<keyword evidence="5 14" id="KW-0812">Transmembrane</keyword>
<feature type="binding site" evidence="13">
    <location>
        <position position="774"/>
    </location>
    <ligand>
        <name>ATP</name>
        <dbReference type="ChEBI" id="CHEBI:30616"/>
    </ligand>
</feature>
<dbReference type="InterPro" id="IPR003591">
    <property type="entry name" value="Leu-rich_rpt_typical-subtyp"/>
</dbReference>
<keyword evidence="9" id="KW-0418">Kinase</keyword>
<dbReference type="SUPFAM" id="SSF56112">
    <property type="entry name" value="Protein kinase-like (PK-like)"/>
    <property type="match status" value="1"/>
</dbReference>
<dbReference type="InterPro" id="IPR055414">
    <property type="entry name" value="LRR_R13L4/SHOC2-like"/>
</dbReference>
<keyword evidence="12 14" id="KW-0472">Membrane</keyword>
<name>A0ABM3HGG1_9MYRT</name>
<evidence type="ECO:0000256" key="8">
    <source>
        <dbReference type="ARBA" id="ARBA00022741"/>
    </source>
</evidence>
<dbReference type="Proteomes" id="UP000827889">
    <property type="component" value="Chromosome 5"/>
</dbReference>
<comment type="subcellular location">
    <subcellularLocation>
        <location evidence="1">Membrane</location>
    </subcellularLocation>
</comment>
<evidence type="ECO:0000256" key="4">
    <source>
        <dbReference type="ARBA" id="ARBA00022679"/>
    </source>
</evidence>
<evidence type="ECO:0000259" key="15">
    <source>
        <dbReference type="PROSITE" id="PS50011"/>
    </source>
</evidence>
<keyword evidence="10 13" id="KW-0067">ATP-binding</keyword>
<dbReference type="SMART" id="SM00369">
    <property type="entry name" value="LRR_TYP"/>
    <property type="match status" value="9"/>
</dbReference>
<evidence type="ECO:0000313" key="16">
    <source>
        <dbReference type="Proteomes" id="UP000827889"/>
    </source>
</evidence>
<dbReference type="InterPro" id="IPR013210">
    <property type="entry name" value="LRR_N_plant-typ"/>
</dbReference>
<dbReference type="SUPFAM" id="SSF52058">
    <property type="entry name" value="L domain-like"/>
    <property type="match status" value="2"/>
</dbReference>
<dbReference type="Gene3D" id="3.30.200.20">
    <property type="entry name" value="Phosphorylase Kinase, domain 1"/>
    <property type="match status" value="1"/>
</dbReference>
<dbReference type="InterPro" id="IPR011009">
    <property type="entry name" value="Kinase-like_dom_sf"/>
</dbReference>
<keyword evidence="3" id="KW-0433">Leucine-rich repeat</keyword>
<evidence type="ECO:0000256" key="12">
    <source>
        <dbReference type="ARBA" id="ARBA00023136"/>
    </source>
</evidence>
<sequence>MTSTYLYARDIFRDSLRNNVAQTPKETRAENTLLQILMDLPYRDQVLSGSFSCLTTVILLLGSVLAFAETGGQETDRLTLLEIKARIADPGGVLSSWNDTSHFCEWHGVTCGRRHRRVTVLDLHSKNLSGVLPPHIGNLSFLREVQLKNNSFSSEIPPQFGRLSRLQKLVLNNNSFSGQIPSNLSHCSNLLELNLGFNTLEGNLPTELGSLSKLQVLVLEANGLMGNIPPSFGNLSSLHVFTTSVNNLGGTIPETLGQLQNLNILACGWNKFVGMIPISIFNTSTMTILYAAGNQLEGGLPTDLGFTLPNLEIIGLSENHLTGPIPKSLYNASDLVQFEIASNNFTGNVPSFGKMRGLTWFNIGDNNLGSGQSADLDFLCSLTNSTNLETLGIESNAFQGPIPNCIGNLSITLRQFGLSNNHISGILPSGIGNLINLEFLQMWDNNISGNIPSEIGGLNKLNNLDLSNNELSGGIPESIENLRMLTKLKLYSNNFRGSIPSSLGNCRNLLLLDLSSNNLDGSIPSEIMGLSSLSISLDLSRNSLTGTLPVEVGNLKNLGELRIDGNRLSQQIPSTIGSCMSMESLYLQDNFFEGPLPSTMSSMKGLQVLNVSNNRLSGHIPEFLGSMNLKNLSLSYNNFEGALPTGGVFSDVISTSVVGNKKLCGGLPDFRLPKCDYKESKRTGISRFAKILISTVSSLVGVACILSLLYFFWFRDSKKAPASSSSEVELLHVSYHSLLKATSGFSSTNLLGVGSFGSVYKGLLDQTQSIVAIKILDLTRHGATKSFIAECEALRIIRHRNLVKVLTACSGFDYNGNDFKALVYEFMPNGSLDEWLHPTVSQYTERSKLSLLERVNIATDVACALDYLHHHCETPIVHCDLKPSNVLLDDQKTGHVGDFGLARFLPEAAHKLLSDQSSSVGVKGSFGYVAPEYGVGSAVSTQGDVYSFGILILEMFTGKRPTDDMFKNGVDLHRFAKAALEDRVEKAIDPILLQEIEESEQRRIIAPEGRNKSWCSIQECLVSIIEIGVASSSESPRERMDIGDALTKLQGIRKKLLEFIVIT</sequence>
<evidence type="ECO:0000256" key="6">
    <source>
        <dbReference type="ARBA" id="ARBA00022729"/>
    </source>
</evidence>
<dbReference type="PANTHER" id="PTHR27008">
    <property type="entry name" value="OS04G0122200 PROTEIN"/>
    <property type="match status" value="1"/>
</dbReference>